<dbReference type="InterPro" id="IPR006262">
    <property type="entry name" value="Cyt_deam_tetra"/>
</dbReference>
<dbReference type="CDD" id="cd01283">
    <property type="entry name" value="cytidine_deaminase"/>
    <property type="match status" value="1"/>
</dbReference>
<evidence type="ECO:0000256" key="7">
    <source>
        <dbReference type="ARBA" id="ARBA00022801"/>
    </source>
</evidence>
<keyword evidence="8 14" id="KW-0862">Zinc</keyword>
<dbReference type="EMBL" id="CP023004">
    <property type="protein sequence ID" value="AWI10556.1"/>
    <property type="molecule type" value="Genomic_DNA"/>
</dbReference>
<comment type="similarity">
    <text evidence="3 15">Belongs to the cytidine and deoxycytidylate deaminase family.</text>
</comment>
<name>A0A2U8E6V9_9BACT</name>
<evidence type="ECO:0000256" key="2">
    <source>
        <dbReference type="ARBA" id="ARBA00003949"/>
    </source>
</evidence>
<evidence type="ECO:0000256" key="10">
    <source>
        <dbReference type="ARBA" id="ARBA00049252"/>
    </source>
</evidence>
<feature type="binding site" evidence="13">
    <location>
        <begin position="108"/>
        <end position="114"/>
    </location>
    <ligand>
        <name>substrate</name>
    </ligand>
</feature>
<evidence type="ECO:0000256" key="5">
    <source>
        <dbReference type="ARBA" id="ARBA00018266"/>
    </source>
</evidence>
<dbReference type="GO" id="GO:0004126">
    <property type="term" value="F:cytidine deaminase activity"/>
    <property type="evidence" value="ECO:0007669"/>
    <property type="project" value="UniProtKB-UniRule"/>
</dbReference>
<dbReference type="KEGG" id="elut:CKA38_06480"/>
<organism evidence="17 18">
    <name type="scientific">Ereboglobus luteus</name>
    <dbReference type="NCBI Taxonomy" id="1796921"/>
    <lineage>
        <taxon>Bacteria</taxon>
        <taxon>Pseudomonadati</taxon>
        <taxon>Verrucomicrobiota</taxon>
        <taxon>Opitutia</taxon>
        <taxon>Opitutales</taxon>
        <taxon>Opitutaceae</taxon>
        <taxon>Ereboglobus</taxon>
    </lineage>
</organism>
<feature type="binding site" evidence="14">
    <location>
        <position position="119"/>
    </location>
    <ligand>
        <name>Zn(2+)</name>
        <dbReference type="ChEBI" id="CHEBI:29105"/>
        <note>catalytic</note>
    </ligand>
</feature>
<dbReference type="OrthoDB" id="9795347at2"/>
<evidence type="ECO:0000256" key="14">
    <source>
        <dbReference type="PIRSR" id="PIRSR606262-3"/>
    </source>
</evidence>
<comment type="cofactor">
    <cofactor evidence="1 14 15">
        <name>Zn(2+)</name>
        <dbReference type="ChEBI" id="CHEBI:29105"/>
    </cofactor>
</comment>
<dbReference type="FunFam" id="3.40.140.10:FF:000008">
    <property type="entry name" value="Cytidine deaminase"/>
    <property type="match status" value="1"/>
</dbReference>
<dbReference type="EC" id="3.5.4.5" evidence="4 15"/>
<dbReference type="InterPro" id="IPR050202">
    <property type="entry name" value="Cyt/Deoxycyt_deaminase"/>
</dbReference>
<comment type="catalytic activity">
    <reaction evidence="11 15">
        <text>cytidine + H2O + H(+) = uridine + NH4(+)</text>
        <dbReference type="Rhea" id="RHEA:16069"/>
        <dbReference type="ChEBI" id="CHEBI:15377"/>
        <dbReference type="ChEBI" id="CHEBI:15378"/>
        <dbReference type="ChEBI" id="CHEBI:16704"/>
        <dbReference type="ChEBI" id="CHEBI:17562"/>
        <dbReference type="ChEBI" id="CHEBI:28938"/>
        <dbReference type="EC" id="3.5.4.5"/>
    </reaction>
</comment>
<gene>
    <name evidence="17" type="ORF">CKA38_06480</name>
</gene>
<dbReference type="GO" id="GO:0008270">
    <property type="term" value="F:zinc ion binding"/>
    <property type="evidence" value="ECO:0007669"/>
    <property type="project" value="UniProtKB-UniRule"/>
</dbReference>
<dbReference type="InterPro" id="IPR002125">
    <property type="entry name" value="CMP_dCMP_dom"/>
</dbReference>
<evidence type="ECO:0000256" key="11">
    <source>
        <dbReference type="ARBA" id="ARBA00049558"/>
    </source>
</evidence>
<dbReference type="InterPro" id="IPR016193">
    <property type="entry name" value="Cytidine_deaminase-like"/>
</dbReference>
<evidence type="ECO:0000256" key="4">
    <source>
        <dbReference type="ARBA" id="ARBA00012783"/>
    </source>
</evidence>
<reference evidence="17 18" key="1">
    <citation type="journal article" date="2018" name="Syst. Appl. Microbiol.">
        <title>Ereboglobus luteus gen. nov. sp. nov. from cockroach guts, and new insights into the oxygen relationship of the genera Opitutus and Didymococcus (Verrucomicrobia: Opitutaceae).</title>
        <authorList>
            <person name="Tegtmeier D."/>
            <person name="Belitz A."/>
            <person name="Radek R."/>
            <person name="Heimerl T."/>
            <person name="Brune A."/>
        </authorList>
    </citation>
    <scope>NUCLEOTIDE SEQUENCE [LARGE SCALE GENOMIC DNA]</scope>
    <source>
        <strain evidence="17 18">Ho45</strain>
    </source>
</reference>
<dbReference type="GO" id="GO:0055086">
    <property type="term" value="P:nucleobase-containing small molecule metabolic process"/>
    <property type="evidence" value="ECO:0007669"/>
    <property type="project" value="UniProtKB-ARBA"/>
</dbReference>
<dbReference type="PANTHER" id="PTHR11644:SF2">
    <property type="entry name" value="CYTIDINE DEAMINASE"/>
    <property type="match status" value="1"/>
</dbReference>
<protein>
    <recommendedName>
        <fullName evidence="5 15">Cytidine deaminase</fullName>
        <ecNumber evidence="4 15">3.5.4.5</ecNumber>
    </recommendedName>
    <alternativeName>
        <fullName evidence="9 15">Cytidine aminohydrolase</fullName>
    </alternativeName>
</protein>
<comment type="catalytic activity">
    <reaction evidence="10 15">
        <text>2'-deoxycytidine + H2O + H(+) = 2'-deoxyuridine + NH4(+)</text>
        <dbReference type="Rhea" id="RHEA:13433"/>
        <dbReference type="ChEBI" id="CHEBI:15377"/>
        <dbReference type="ChEBI" id="CHEBI:15378"/>
        <dbReference type="ChEBI" id="CHEBI:15698"/>
        <dbReference type="ChEBI" id="CHEBI:16450"/>
        <dbReference type="ChEBI" id="CHEBI:28938"/>
        <dbReference type="EC" id="3.5.4.5"/>
    </reaction>
</comment>
<feature type="binding site" evidence="14">
    <location>
        <position position="155"/>
    </location>
    <ligand>
        <name>Zn(2+)</name>
        <dbReference type="ChEBI" id="CHEBI:29105"/>
        <note>catalytic</note>
    </ligand>
</feature>
<dbReference type="NCBIfam" id="TIGR01354">
    <property type="entry name" value="cyt_deam_tetra"/>
    <property type="match status" value="1"/>
</dbReference>
<evidence type="ECO:0000256" key="13">
    <source>
        <dbReference type="PIRSR" id="PIRSR606262-2"/>
    </source>
</evidence>
<dbReference type="AlphaFoldDB" id="A0A2U8E6V9"/>
<dbReference type="NCBIfam" id="NF004064">
    <property type="entry name" value="PRK05578.1"/>
    <property type="match status" value="1"/>
</dbReference>
<keyword evidence="7 15" id="KW-0378">Hydrolase</keyword>
<comment type="function">
    <text evidence="2 15">This enzyme scavenges exogenous and endogenous cytidine and 2'-deoxycytidine for UMP synthesis.</text>
</comment>
<evidence type="ECO:0000256" key="12">
    <source>
        <dbReference type="PIRSR" id="PIRSR606262-1"/>
    </source>
</evidence>
<dbReference type="PROSITE" id="PS00903">
    <property type="entry name" value="CYT_DCMP_DEAMINASES_1"/>
    <property type="match status" value="1"/>
</dbReference>
<dbReference type="SUPFAM" id="SSF53927">
    <property type="entry name" value="Cytidine deaminase-like"/>
    <property type="match status" value="1"/>
</dbReference>
<dbReference type="PROSITE" id="PS51747">
    <property type="entry name" value="CYT_DCMP_DEAMINASES_2"/>
    <property type="match status" value="1"/>
</dbReference>
<evidence type="ECO:0000313" key="17">
    <source>
        <dbReference type="EMBL" id="AWI10556.1"/>
    </source>
</evidence>
<feature type="domain" description="CMP/dCMP-type deaminase" evidence="16">
    <location>
        <begin position="67"/>
        <end position="193"/>
    </location>
</feature>
<accession>A0A2U8E6V9</accession>
<evidence type="ECO:0000256" key="1">
    <source>
        <dbReference type="ARBA" id="ARBA00001947"/>
    </source>
</evidence>
<dbReference type="GO" id="GO:0072527">
    <property type="term" value="P:pyrimidine-containing compound metabolic process"/>
    <property type="evidence" value="ECO:0007669"/>
    <property type="project" value="UniProtKB-ARBA"/>
</dbReference>
<dbReference type="Gene3D" id="3.40.140.10">
    <property type="entry name" value="Cytidine Deaminase, domain 2"/>
    <property type="match status" value="1"/>
</dbReference>
<dbReference type="PANTHER" id="PTHR11644">
    <property type="entry name" value="CYTIDINE DEAMINASE"/>
    <property type="match status" value="1"/>
</dbReference>
<evidence type="ECO:0000256" key="6">
    <source>
        <dbReference type="ARBA" id="ARBA00022723"/>
    </source>
</evidence>
<evidence type="ECO:0000256" key="3">
    <source>
        <dbReference type="ARBA" id="ARBA00006576"/>
    </source>
</evidence>
<keyword evidence="18" id="KW-1185">Reference proteome</keyword>
<feature type="active site" description="Proton donor" evidence="12">
    <location>
        <position position="121"/>
    </location>
</feature>
<dbReference type="Proteomes" id="UP000244896">
    <property type="component" value="Chromosome"/>
</dbReference>
<feature type="binding site" evidence="14">
    <location>
        <position position="152"/>
    </location>
    <ligand>
        <name>Zn(2+)</name>
        <dbReference type="ChEBI" id="CHEBI:29105"/>
        <note>catalytic</note>
    </ligand>
</feature>
<evidence type="ECO:0000259" key="16">
    <source>
        <dbReference type="PROSITE" id="PS51747"/>
    </source>
</evidence>
<proteinExistence type="inferred from homology"/>
<dbReference type="GO" id="GO:0005829">
    <property type="term" value="C:cytosol"/>
    <property type="evidence" value="ECO:0007669"/>
    <property type="project" value="TreeGrafter"/>
</dbReference>
<sequence>MQRNTFDVINGGLFEEPVHGSCIEHVLTGKKRKTFEGDTETIATCPNLVFSSPQPHTFRPMKKIPSATVQRLKKLARAAAKKSHSPYSGFPVGAAILAGSGKTYTGANVENASYGLCNCAERTAIFTAVAGGEREVRCVVVYTPTKTASSPCGACRQVINEFGPQARVISICDSDDLLDTTLDILLPRAFGPKNLG</sequence>
<evidence type="ECO:0000313" key="18">
    <source>
        <dbReference type="Proteomes" id="UP000244896"/>
    </source>
</evidence>
<keyword evidence="6 14" id="KW-0479">Metal-binding</keyword>
<dbReference type="GO" id="GO:0042802">
    <property type="term" value="F:identical protein binding"/>
    <property type="evidence" value="ECO:0007669"/>
    <property type="project" value="UniProtKB-ARBA"/>
</dbReference>
<evidence type="ECO:0000256" key="15">
    <source>
        <dbReference type="RuleBase" id="RU364006"/>
    </source>
</evidence>
<dbReference type="Pfam" id="PF00383">
    <property type="entry name" value="dCMP_cyt_deam_1"/>
    <property type="match status" value="1"/>
</dbReference>
<evidence type="ECO:0000256" key="8">
    <source>
        <dbReference type="ARBA" id="ARBA00022833"/>
    </source>
</evidence>
<evidence type="ECO:0000256" key="9">
    <source>
        <dbReference type="ARBA" id="ARBA00032005"/>
    </source>
</evidence>
<dbReference type="InterPro" id="IPR016192">
    <property type="entry name" value="APOBEC/CMP_deaminase_Zn-bd"/>
</dbReference>